<feature type="compositionally biased region" description="Low complexity" evidence="1">
    <location>
        <begin position="98"/>
        <end position="109"/>
    </location>
</feature>
<dbReference type="Pfam" id="PF00010">
    <property type="entry name" value="HLH"/>
    <property type="match status" value="1"/>
</dbReference>
<dbReference type="GO" id="GO:0046983">
    <property type="term" value="F:protein dimerization activity"/>
    <property type="evidence" value="ECO:0007669"/>
    <property type="project" value="InterPro"/>
</dbReference>
<evidence type="ECO:0000256" key="1">
    <source>
        <dbReference type="SAM" id="MobiDB-lite"/>
    </source>
</evidence>
<dbReference type="InterPro" id="IPR052099">
    <property type="entry name" value="Regulatory_TF_Diverse"/>
</dbReference>
<reference evidence="3 4" key="1">
    <citation type="submission" date="2022-11" db="EMBL/GenBank/DDBJ databases">
        <title>Mucor velutinosus strain NIH1002 WGS.</title>
        <authorList>
            <person name="Subramanian P."/>
            <person name="Mullikin J.C."/>
            <person name="Segre J.A."/>
            <person name="Zelazny A.M."/>
        </authorList>
    </citation>
    <scope>NUCLEOTIDE SEQUENCE [LARGE SCALE GENOMIC DNA]</scope>
    <source>
        <strain evidence="3 4">NIH1002</strain>
    </source>
</reference>
<feature type="compositionally biased region" description="Basic residues" evidence="1">
    <location>
        <begin position="404"/>
        <end position="421"/>
    </location>
</feature>
<feature type="compositionally biased region" description="Polar residues" evidence="1">
    <location>
        <begin position="13"/>
        <end position="25"/>
    </location>
</feature>
<dbReference type="SUPFAM" id="SSF47459">
    <property type="entry name" value="HLH, helix-loop-helix DNA-binding domain"/>
    <property type="match status" value="1"/>
</dbReference>
<dbReference type="InterPro" id="IPR036638">
    <property type="entry name" value="HLH_DNA-bd_sf"/>
</dbReference>
<feature type="compositionally biased region" description="Low complexity" evidence="1">
    <location>
        <begin position="455"/>
        <end position="469"/>
    </location>
</feature>
<proteinExistence type="predicted"/>
<feature type="region of interest" description="Disordered" evidence="1">
    <location>
        <begin position="94"/>
        <end position="117"/>
    </location>
</feature>
<dbReference type="GeneID" id="89954158"/>
<keyword evidence="4" id="KW-1185">Reference proteome</keyword>
<dbReference type="PROSITE" id="PS50888">
    <property type="entry name" value="BHLH"/>
    <property type="match status" value="1"/>
</dbReference>
<evidence type="ECO:0000259" key="2">
    <source>
        <dbReference type="PROSITE" id="PS50888"/>
    </source>
</evidence>
<feature type="region of interest" description="Disordered" evidence="1">
    <location>
        <begin position="400"/>
        <end position="470"/>
    </location>
</feature>
<dbReference type="Proteomes" id="UP001304243">
    <property type="component" value="Unassembled WGS sequence"/>
</dbReference>
<dbReference type="RefSeq" id="XP_064682188.1">
    <property type="nucleotide sequence ID" value="XM_064829686.1"/>
</dbReference>
<name>A0AAN7DDP1_9FUNG</name>
<evidence type="ECO:0000313" key="4">
    <source>
        <dbReference type="Proteomes" id="UP001304243"/>
    </source>
</evidence>
<feature type="region of interest" description="Disordered" evidence="1">
    <location>
        <begin position="191"/>
        <end position="223"/>
    </location>
</feature>
<organism evidence="3 4">
    <name type="scientific">Mucor velutinosus</name>
    <dbReference type="NCBI Taxonomy" id="708070"/>
    <lineage>
        <taxon>Eukaryota</taxon>
        <taxon>Fungi</taxon>
        <taxon>Fungi incertae sedis</taxon>
        <taxon>Mucoromycota</taxon>
        <taxon>Mucoromycotina</taxon>
        <taxon>Mucoromycetes</taxon>
        <taxon>Mucorales</taxon>
        <taxon>Mucorineae</taxon>
        <taxon>Mucoraceae</taxon>
        <taxon>Mucor</taxon>
    </lineage>
</organism>
<accession>A0AAN7DDP1</accession>
<dbReference type="PANTHER" id="PTHR47336">
    <property type="entry name" value="TRANSCRIPTION FACTOR HMS1-RELATED"/>
    <property type="match status" value="1"/>
</dbReference>
<evidence type="ECO:0000313" key="3">
    <source>
        <dbReference type="EMBL" id="KAK4515522.1"/>
    </source>
</evidence>
<dbReference type="AlphaFoldDB" id="A0AAN7DDP1"/>
<dbReference type="InterPro" id="IPR011598">
    <property type="entry name" value="bHLH_dom"/>
</dbReference>
<comment type="caution">
    <text evidence="3">The sequence shown here is derived from an EMBL/GenBank/DDBJ whole genome shotgun (WGS) entry which is preliminary data.</text>
</comment>
<feature type="region of interest" description="Disordered" evidence="1">
    <location>
        <begin position="299"/>
        <end position="321"/>
    </location>
</feature>
<dbReference type="SMART" id="SM00353">
    <property type="entry name" value="HLH"/>
    <property type="match status" value="1"/>
</dbReference>
<sequence length="1154" mass="130650">MEAFASLPAQQHKLPTSNNDDNAPYLSLSQFDVELQQQAQLAIQHEMAAWEDFENYLPPVNNNTTHYNQNAFVQQYNQNPLQSIDQQLCNTNSLNLPSSPQTMSSSSSSHWTAPPDATDIKLEYTSPEHVAFTSPSSEAMQSIISPFGSPEQHTLYHRSPISTCNTTPLETPLHSPKHNIFAPMNFRVQPQPHQHSLVQTTTQQQQQATSPVEDKQKPSSTELNPNVAAAAAAAIGTNLNNNTAPASTVNAANVAQLPMPQQKKTAHNAIERRYRNNINDRITELKNAVPALLYAKVKDSRTGNKRSHRATNNEDDEDDEDGEEYLDGVAIATKLNKATILRKATEYILHLKRTGDDLRQENATLQHLLGQLPGGHDVLSRYRMQKMQREQEFQRQLLQERAMQKHKQQQQRKSNSRKRSRHPETPENEYESCSSSNSADPLTPPTVNPAKKQRQQQLHDMIQQQHQQQGNNTNVANRVFMAVFMAISFFSASPLSAGPTSKEQFENHNHISRTADSIFASNSSSDNSFLSTLFPLHDGWSALRSTMFAVCLVQLFFPVLRFWLSYGFKVKRVNKKSRTASPENKSSLNGNIASHVTSLTPGDQKCMQIYSILVKSLENDEISKSQKPSVLPQNHKSTLGFYITLGKEIARFVSRHWLGYEILYDDKDLTPQEQWVQACKWIKLNEVECLGGNPNVTRSSMLYSCFHMLNLIELMEDDDNEYVEQSRSRVYATTALQMALVIPHHGLSEMLSRYFWRLSMYESGLEDDPLMRALIFDCHEDDGEDRMEVMLASRAWNETLEVMNQQIEHFGKAEARGLSLSMTAPVLVPVGILSTLHLLDNLQTQFGRLVISVTAKPLTAAMVAEESERETAFTQLMDITDPAMESDNRFGDYHRLAHWLAAVGATVDALWKSDTKAAEKLLKTLVEKVPRSLVSREITGADIVCHKDRMNQLDELIKKSMIHILVGAYLLKQKGEEQRRRGIEELWKAEQIKTQIKKMVNLNKDSSTKRRYQKKVEHDHDLESSVLALAEFVTHVTGLEAWISAWRLAPVLAADSKDRDVWENTMTEQVRNASLHLRRMIRRHSLDGLRTNQAIVERLSRLGAYVSSQIDEIDSACECSEFDEEHESVGVKKDNSALLVRRSEKALEILRGLS</sequence>
<protein>
    <recommendedName>
        <fullName evidence="2">BHLH domain-containing protein</fullName>
    </recommendedName>
</protein>
<dbReference type="EMBL" id="JASEJX010000014">
    <property type="protein sequence ID" value="KAK4515522.1"/>
    <property type="molecule type" value="Genomic_DNA"/>
</dbReference>
<feature type="region of interest" description="Disordered" evidence="1">
    <location>
        <begin position="1"/>
        <end position="25"/>
    </location>
</feature>
<gene>
    <name evidence="3" type="ORF">ATC70_010472</name>
</gene>
<dbReference type="Gene3D" id="4.10.280.10">
    <property type="entry name" value="Helix-loop-helix DNA-binding domain"/>
    <property type="match status" value="1"/>
</dbReference>
<dbReference type="PANTHER" id="PTHR47336:SF2">
    <property type="entry name" value="TRANSCRIPTION FACTOR HMS1-RELATED"/>
    <property type="match status" value="1"/>
</dbReference>
<feature type="domain" description="BHLH" evidence="2">
    <location>
        <begin position="262"/>
        <end position="351"/>
    </location>
</feature>